<evidence type="ECO:0000313" key="3">
    <source>
        <dbReference type="Proteomes" id="UP000053240"/>
    </source>
</evidence>
<dbReference type="Pfam" id="PF00787">
    <property type="entry name" value="PX"/>
    <property type="match status" value="1"/>
</dbReference>
<dbReference type="Pfam" id="PF02348">
    <property type="entry name" value="CTP_transf_3"/>
    <property type="match status" value="1"/>
</dbReference>
<dbReference type="AlphaFoldDB" id="A0A194QS30"/>
<proteinExistence type="predicted"/>
<sequence>MTVRILFQRVGGLSLIARSILTARKAGLSNITVSTDHPLIALEALKYGASPFRRSFITASHFAPSIWGVQEFIASTPKAKVVVLIQATSPFISYLNLKDAIRKLHYPKPYDCVFAATRSFKLRWNFVNGKLIPKNFESVRRPRRQDWHGELIETGAFYISRVELIKQGLLQNDNCTVFETNPKESLEIDSYYDLKVANLQLVNMTNLEIVTFEDLEATDVISVELVPERKGLILKHCEYYVSSRRHGTTVTRRYNEFVQLCDVFCAKYPYRAVSRLPPKRVVVGGGSPVFLQRRRAALQRWLTLVARHPVLAHDADLRTFLCESSSRLDKPKHDEFILAGTQDESTGQISIDEMQAAFVSEQEQLRLVQLGLNRLYKIFERGLI</sequence>
<accession>A0A194QS30</accession>
<dbReference type="InterPro" id="IPR003329">
    <property type="entry name" value="Cytidylyl_trans"/>
</dbReference>
<feature type="domain" description="PX" evidence="1">
    <location>
        <begin position="217"/>
        <end position="328"/>
    </location>
</feature>
<protein>
    <submittedName>
        <fullName evidence="2">Sorting nexin-8</fullName>
    </submittedName>
</protein>
<dbReference type="GO" id="GO:0008781">
    <property type="term" value="F:N-acylneuraminate cytidylyltransferase activity"/>
    <property type="evidence" value="ECO:0007669"/>
    <property type="project" value="TreeGrafter"/>
</dbReference>
<gene>
    <name evidence="2" type="ORF">RR48_13067</name>
</gene>
<evidence type="ECO:0000259" key="1">
    <source>
        <dbReference type="PROSITE" id="PS50195"/>
    </source>
</evidence>
<dbReference type="InterPro" id="IPR029044">
    <property type="entry name" value="Nucleotide-diphossugar_trans"/>
</dbReference>
<dbReference type="GO" id="GO:0035091">
    <property type="term" value="F:phosphatidylinositol binding"/>
    <property type="evidence" value="ECO:0007669"/>
    <property type="project" value="InterPro"/>
</dbReference>
<keyword evidence="3" id="KW-1185">Reference proteome</keyword>
<dbReference type="InterPro" id="IPR001683">
    <property type="entry name" value="PX_dom"/>
</dbReference>
<dbReference type="STRING" id="76193.A0A194QS30"/>
<dbReference type="Gene3D" id="3.90.550.10">
    <property type="entry name" value="Spore Coat Polysaccharide Biosynthesis Protein SpsA, Chain A"/>
    <property type="match status" value="1"/>
</dbReference>
<name>A0A194QS30_PAPMA</name>
<organism evidence="2 3">
    <name type="scientific">Papilio machaon</name>
    <name type="common">Old World swallowtail butterfly</name>
    <dbReference type="NCBI Taxonomy" id="76193"/>
    <lineage>
        <taxon>Eukaryota</taxon>
        <taxon>Metazoa</taxon>
        <taxon>Ecdysozoa</taxon>
        <taxon>Arthropoda</taxon>
        <taxon>Hexapoda</taxon>
        <taxon>Insecta</taxon>
        <taxon>Pterygota</taxon>
        <taxon>Neoptera</taxon>
        <taxon>Endopterygota</taxon>
        <taxon>Lepidoptera</taxon>
        <taxon>Glossata</taxon>
        <taxon>Ditrysia</taxon>
        <taxon>Papilionoidea</taxon>
        <taxon>Papilionidae</taxon>
        <taxon>Papilioninae</taxon>
        <taxon>Papilio</taxon>
    </lineage>
</organism>
<dbReference type="PROSITE" id="PS50195">
    <property type="entry name" value="PX"/>
    <property type="match status" value="1"/>
</dbReference>
<evidence type="ECO:0000313" key="2">
    <source>
        <dbReference type="EMBL" id="KPJ08328.1"/>
    </source>
</evidence>
<dbReference type="PANTHER" id="PTHR21485:SF3">
    <property type="entry name" value="N-ACYLNEURAMINATE CYTIDYLYLTRANSFERASE"/>
    <property type="match status" value="1"/>
</dbReference>
<reference evidence="2 3" key="1">
    <citation type="journal article" date="2015" name="Nat. Commun.">
        <title>Outbred genome sequencing and CRISPR/Cas9 gene editing in butterflies.</title>
        <authorList>
            <person name="Li X."/>
            <person name="Fan D."/>
            <person name="Zhang W."/>
            <person name="Liu G."/>
            <person name="Zhang L."/>
            <person name="Zhao L."/>
            <person name="Fang X."/>
            <person name="Chen L."/>
            <person name="Dong Y."/>
            <person name="Chen Y."/>
            <person name="Ding Y."/>
            <person name="Zhao R."/>
            <person name="Feng M."/>
            <person name="Zhu Y."/>
            <person name="Feng Y."/>
            <person name="Jiang X."/>
            <person name="Zhu D."/>
            <person name="Xiang H."/>
            <person name="Feng X."/>
            <person name="Li S."/>
            <person name="Wang J."/>
            <person name="Zhang G."/>
            <person name="Kronforst M.R."/>
            <person name="Wang W."/>
        </authorList>
    </citation>
    <scope>NUCLEOTIDE SEQUENCE [LARGE SCALE GENOMIC DNA]</scope>
    <source>
        <strain evidence="2">Ya'a_city_454_Pm</strain>
        <tissue evidence="2">Whole body</tissue>
    </source>
</reference>
<dbReference type="PANTHER" id="PTHR21485">
    <property type="entry name" value="HAD SUPERFAMILY MEMBERS CMAS AND KDSC"/>
    <property type="match status" value="1"/>
</dbReference>
<dbReference type="Gene3D" id="3.30.1520.10">
    <property type="entry name" value="Phox-like domain"/>
    <property type="match status" value="1"/>
</dbReference>
<dbReference type="InterPro" id="IPR036871">
    <property type="entry name" value="PX_dom_sf"/>
</dbReference>
<dbReference type="EMBL" id="KQ461155">
    <property type="protein sequence ID" value="KPJ08328.1"/>
    <property type="molecule type" value="Genomic_DNA"/>
</dbReference>
<dbReference type="FunCoup" id="A0A194QS30">
    <property type="interactions" value="63"/>
</dbReference>
<dbReference type="SUPFAM" id="SSF53448">
    <property type="entry name" value="Nucleotide-diphospho-sugar transferases"/>
    <property type="match status" value="1"/>
</dbReference>
<dbReference type="Proteomes" id="UP000053240">
    <property type="component" value="Unassembled WGS sequence"/>
</dbReference>
<dbReference type="InParanoid" id="A0A194QS30"/>
<dbReference type="InterPro" id="IPR050793">
    <property type="entry name" value="CMP-NeuNAc_synthase"/>
</dbReference>
<dbReference type="SMART" id="SM00312">
    <property type="entry name" value="PX"/>
    <property type="match status" value="1"/>
</dbReference>
<dbReference type="SUPFAM" id="SSF64268">
    <property type="entry name" value="PX domain"/>
    <property type="match status" value="1"/>
</dbReference>